<organism evidence="1">
    <name type="scientific">Arundo donax</name>
    <name type="common">Giant reed</name>
    <name type="synonym">Donax arundinaceus</name>
    <dbReference type="NCBI Taxonomy" id="35708"/>
    <lineage>
        <taxon>Eukaryota</taxon>
        <taxon>Viridiplantae</taxon>
        <taxon>Streptophyta</taxon>
        <taxon>Embryophyta</taxon>
        <taxon>Tracheophyta</taxon>
        <taxon>Spermatophyta</taxon>
        <taxon>Magnoliopsida</taxon>
        <taxon>Liliopsida</taxon>
        <taxon>Poales</taxon>
        <taxon>Poaceae</taxon>
        <taxon>PACMAD clade</taxon>
        <taxon>Arundinoideae</taxon>
        <taxon>Arundineae</taxon>
        <taxon>Arundo</taxon>
    </lineage>
</organism>
<dbReference type="EMBL" id="GBRH01170574">
    <property type="protein sequence ID" value="JAE27322.1"/>
    <property type="molecule type" value="Transcribed_RNA"/>
</dbReference>
<reference evidence="1" key="1">
    <citation type="submission" date="2014-09" db="EMBL/GenBank/DDBJ databases">
        <authorList>
            <person name="Magalhaes I.L.F."/>
            <person name="Oliveira U."/>
            <person name="Santos F.R."/>
            <person name="Vidigal T.H.D.A."/>
            <person name="Brescovit A.D."/>
            <person name="Santos A.J."/>
        </authorList>
    </citation>
    <scope>NUCLEOTIDE SEQUENCE</scope>
    <source>
        <tissue evidence="1">Shoot tissue taken approximately 20 cm above the soil surface</tissue>
    </source>
</reference>
<evidence type="ECO:0000313" key="1">
    <source>
        <dbReference type="EMBL" id="JAE27322.1"/>
    </source>
</evidence>
<protein>
    <submittedName>
        <fullName evidence="1">Uncharacterized protein</fullName>
    </submittedName>
</protein>
<reference evidence="1" key="2">
    <citation type="journal article" date="2015" name="Data Brief">
        <title>Shoot transcriptome of the giant reed, Arundo donax.</title>
        <authorList>
            <person name="Barrero R.A."/>
            <person name="Guerrero F.D."/>
            <person name="Moolhuijzen P."/>
            <person name="Goolsby J.A."/>
            <person name="Tidwell J."/>
            <person name="Bellgard S.E."/>
            <person name="Bellgard M.I."/>
        </authorList>
    </citation>
    <scope>NUCLEOTIDE SEQUENCE</scope>
    <source>
        <tissue evidence="1">Shoot tissue taken approximately 20 cm above the soil surface</tissue>
    </source>
</reference>
<sequence>MADGVNNGLNSLNSGATRLHSNIFQLIAHLVAYPNLFET</sequence>
<dbReference type="AlphaFoldDB" id="A0A0A9GSA3"/>
<accession>A0A0A9GSA3</accession>
<proteinExistence type="predicted"/>
<name>A0A0A9GSA3_ARUDO</name>